<dbReference type="InterPro" id="IPR006311">
    <property type="entry name" value="TAT_signal"/>
</dbReference>
<gene>
    <name evidence="2" type="ORF">HGR_01964</name>
</gene>
<sequence>MKDSQRSFLPSSVATTRRKLVQAGGAAAMLGVLGAPALVRAQSGPKIRIGYWPIAAGLPFYAAIERGFFKEAGLDVEALRFAGAQQVMEAVLSDRADGTANGTGSANIAIGELAQPGTFKIFCSNPSNAKNVLDQVLVPKDSPAKTIADLKGKRVASGPGIQNVTLAKTVFERGGATGVTVVELPIGQHVAALAAGQVDGCYTLEPTGTIGRMNGTTRMLEAGVIAKYVLGDPMAPWFGGSASLSSAFIKKYPAEAKKFIAAYGKGVQFVRSQAVEARQYLKGYTAIEGALTGEVPLAAYTMYNEFTPADVAHFQKFFDLFAEKGIFSSRLMVDTMLYKG</sequence>
<accession>F3KPN3</accession>
<dbReference type="PANTHER" id="PTHR30024">
    <property type="entry name" value="ALIPHATIC SULFONATES-BINDING PROTEIN-RELATED"/>
    <property type="match status" value="1"/>
</dbReference>
<dbReference type="InterPro" id="IPR015168">
    <property type="entry name" value="SsuA/THI5"/>
</dbReference>
<name>F3KPN3_9BURK</name>
<proteinExistence type="predicted"/>
<comment type="caution">
    <text evidence="2">The sequence shown here is derived from an EMBL/GenBank/DDBJ whole genome shotgun (WGS) entry which is preliminary data.</text>
</comment>
<feature type="domain" description="SsuA/THI5-like" evidence="1">
    <location>
        <begin position="59"/>
        <end position="274"/>
    </location>
</feature>
<evidence type="ECO:0000313" key="3">
    <source>
        <dbReference type="Proteomes" id="UP000016368"/>
    </source>
</evidence>
<dbReference type="EMBL" id="AEGR01000024">
    <property type="protein sequence ID" value="EGI78291.1"/>
    <property type="molecule type" value="Genomic_DNA"/>
</dbReference>
<dbReference type="STRING" id="887062.HGR_01964"/>
<dbReference type="AlphaFoldDB" id="F3KPN3"/>
<evidence type="ECO:0000313" key="2">
    <source>
        <dbReference type="EMBL" id="EGI78291.1"/>
    </source>
</evidence>
<reference evidence="2 3" key="1">
    <citation type="journal article" date="2011" name="EMBO J.">
        <title>Structural diversity of bacterial flagellar motors.</title>
        <authorList>
            <person name="Chen S."/>
            <person name="Beeby M."/>
            <person name="Murphy G.E."/>
            <person name="Leadbetter J.R."/>
            <person name="Hendrixson D.R."/>
            <person name="Briegel A."/>
            <person name="Li Z."/>
            <person name="Shi J."/>
            <person name="Tocheva E.I."/>
            <person name="Muller A."/>
            <person name="Dobro M.J."/>
            <person name="Jensen G.J."/>
        </authorList>
    </citation>
    <scope>NUCLEOTIDE SEQUENCE [LARGE SCALE GENOMIC DNA]</scope>
    <source>
        <strain evidence="2 3">ATCC 19624</strain>
    </source>
</reference>
<dbReference type="Pfam" id="PF09084">
    <property type="entry name" value="NMT1"/>
    <property type="match status" value="1"/>
</dbReference>
<dbReference type="eggNOG" id="COG0715">
    <property type="taxonomic scope" value="Bacteria"/>
</dbReference>
<organism evidence="2 3">
    <name type="scientific">Hylemonella gracilis ATCC 19624</name>
    <dbReference type="NCBI Taxonomy" id="887062"/>
    <lineage>
        <taxon>Bacteria</taxon>
        <taxon>Pseudomonadati</taxon>
        <taxon>Pseudomonadota</taxon>
        <taxon>Betaproteobacteria</taxon>
        <taxon>Burkholderiales</taxon>
        <taxon>Comamonadaceae</taxon>
        <taxon>Hylemonella</taxon>
    </lineage>
</organism>
<dbReference type="PROSITE" id="PS51318">
    <property type="entry name" value="TAT"/>
    <property type="match status" value="1"/>
</dbReference>
<evidence type="ECO:0000259" key="1">
    <source>
        <dbReference type="Pfam" id="PF09084"/>
    </source>
</evidence>
<protein>
    <submittedName>
        <fullName evidence="2">ABC transporter substrate binding protein</fullName>
    </submittedName>
</protein>
<dbReference type="Proteomes" id="UP000016368">
    <property type="component" value="Unassembled WGS sequence"/>
</dbReference>
<dbReference type="SUPFAM" id="SSF53850">
    <property type="entry name" value="Periplasmic binding protein-like II"/>
    <property type="match status" value="1"/>
</dbReference>
<dbReference type="RefSeq" id="WP_006296368.1">
    <property type="nucleotide sequence ID" value="NZ_AEGR01000024.1"/>
</dbReference>
<keyword evidence="3" id="KW-1185">Reference proteome</keyword>
<dbReference type="OrthoDB" id="8892982at2"/>
<dbReference type="Gene3D" id="3.40.190.10">
    <property type="entry name" value="Periplasmic binding protein-like II"/>
    <property type="match status" value="2"/>
</dbReference>